<protein>
    <submittedName>
        <fullName evidence="1">Uncharacterized protein</fullName>
    </submittedName>
</protein>
<evidence type="ECO:0000313" key="1">
    <source>
        <dbReference type="EMBL" id="SDM08520.1"/>
    </source>
</evidence>
<reference evidence="1 2" key="1">
    <citation type="submission" date="2016-10" db="EMBL/GenBank/DDBJ databases">
        <authorList>
            <person name="de Groot N.N."/>
        </authorList>
    </citation>
    <scope>NUCLEOTIDE SEQUENCE [LARGE SCALE GENOMIC DNA]</scope>
    <source>
        <strain evidence="1 2">DSM 16981</strain>
    </source>
</reference>
<dbReference type="AlphaFoldDB" id="A0A1G9QC81"/>
<keyword evidence="2" id="KW-1185">Reference proteome</keyword>
<dbReference type="STRING" id="349095.SAMN05660299_00183"/>
<dbReference type="OrthoDB" id="1625017at2"/>
<accession>A0A1G9QC81</accession>
<dbReference type="EMBL" id="FNHQ01000001">
    <property type="protein sequence ID" value="SDM08520.1"/>
    <property type="molecule type" value="Genomic_DNA"/>
</dbReference>
<name>A0A1G9QC81_9FIRM</name>
<organism evidence="1 2">
    <name type="scientific">Megasphaera paucivorans</name>
    <dbReference type="NCBI Taxonomy" id="349095"/>
    <lineage>
        <taxon>Bacteria</taxon>
        <taxon>Bacillati</taxon>
        <taxon>Bacillota</taxon>
        <taxon>Negativicutes</taxon>
        <taxon>Veillonellales</taxon>
        <taxon>Veillonellaceae</taxon>
        <taxon>Megasphaera</taxon>
    </lineage>
</organism>
<sequence>MISVKELMKLIRYKTKDNNAVQFSDYDIIQALNECIRYVNQYYALANSDFLEKAVHIREDTINAQIDADNVANNTSVPHIDMRMTGINLPDDFIDIVAIERTWNRVQLEPCQSIRDPLPHQYKIVGGKLYAGVKDLDMVYNAAIAGVKTETDNVNIPDIFKDALCKISCTILANNPNGDTMAQAVEDVLSNIVPRRKYTNAHRQMPFYC</sequence>
<dbReference type="Proteomes" id="UP000199309">
    <property type="component" value="Unassembled WGS sequence"/>
</dbReference>
<gene>
    <name evidence="1" type="ORF">SAMN05660299_00183</name>
</gene>
<proteinExistence type="predicted"/>
<dbReference type="RefSeq" id="WP_091647360.1">
    <property type="nucleotide sequence ID" value="NZ_FNHQ01000001.1"/>
</dbReference>
<evidence type="ECO:0000313" key="2">
    <source>
        <dbReference type="Proteomes" id="UP000199309"/>
    </source>
</evidence>